<accession>A0A9K3MXP5</accession>
<dbReference type="Pfam" id="PF03372">
    <property type="entry name" value="Exo_endo_phos"/>
    <property type="match status" value="1"/>
</dbReference>
<reference evidence="2" key="1">
    <citation type="journal article" date="2017" name="Nature">
        <title>The sunflower genome provides insights into oil metabolism, flowering and Asterid evolution.</title>
        <authorList>
            <person name="Badouin H."/>
            <person name="Gouzy J."/>
            <person name="Grassa C.J."/>
            <person name="Murat F."/>
            <person name="Staton S.E."/>
            <person name="Cottret L."/>
            <person name="Lelandais-Briere C."/>
            <person name="Owens G.L."/>
            <person name="Carrere S."/>
            <person name="Mayjonade B."/>
            <person name="Legrand L."/>
            <person name="Gill N."/>
            <person name="Kane N.C."/>
            <person name="Bowers J.E."/>
            <person name="Hubner S."/>
            <person name="Bellec A."/>
            <person name="Berard A."/>
            <person name="Berges H."/>
            <person name="Blanchet N."/>
            <person name="Boniface M.C."/>
            <person name="Brunel D."/>
            <person name="Catrice O."/>
            <person name="Chaidir N."/>
            <person name="Claudel C."/>
            <person name="Donnadieu C."/>
            <person name="Faraut T."/>
            <person name="Fievet G."/>
            <person name="Helmstetter N."/>
            <person name="King M."/>
            <person name="Knapp S.J."/>
            <person name="Lai Z."/>
            <person name="Le Paslier M.C."/>
            <person name="Lippi Y."/>
            <person name="Lorenzon L."/>
            <person name="Mandel J.R."/>
            <person name="Marage G."/>
            <person name="Marchand G."/>
            <person name="Marquand E."/>
            <person name="Bret-Mestries E."/>
            <person name="Morien E."/>
            <person name="Nambeesan S."/>
            <person name="Nguyen T."/>
            <person name="Pegot-Espagnet P."/>
            <person name="Pouilly N."/>
            <person name="Raftis F."/>
            <person name="Sallet E."/>
            <person name="Schiex T."/>
            <person name="Thomas J."/>
            <person name="Vandecasteele C."/>
            <person name="Vares D."/>
            <person name="Vear F."/>
            <person name="Vautrin S."/>
            <person name="Crespi M."/>
            <person name="Mangin B."/>
            <person name="Burke J.M."/>
            <person name="Salse J."/>
            <person name="Munos S."/>
            <person name="Vincourt P."/>
            <person name="Rieseberg L.H."/>
            <person name="Langlade N.B."/>
        </authorList>
    </citation>
    <scope>NUCLEOTIDE SEQUENCE</scope>
    <source>
        <tissue evidence="2">Leaves</tissue>
    </source>
</reference>
<organism evidence="2 3">
    <name type="scientific">Helianthus annuus</name>
    <name type="common">Common sunflower</name>
    <dbReference type="NCBI Taxonomy" id="4232"/>
    <lineage>
        <taxon>Eukaryota</taxon>
        <taxon>Viridiplantae</taxon>
        <taxon>Streptophyta</taxon>
        <taxon>Embryophyta</taxon>
        <taxon>Tracheophyta</taxon>
        <taxon>Spermatophyta</taxon>
        <taxon>Magnoliopsida</taxon>
        <taxon>eudicotyledons</taxon>
        <taxon>Gunneridae</taxon>
        <taxon>Pentapetalae</taxon>
        <taxon>asterids</taxon>
        <taxon>campanulids</taxon>
        <taxon>Asterales</taxon>
        <taxon>Asteraceae</taxon>
        <taxon>Asteroideae</taxon>
        <taxon>Heliantheae alliance</taxon>
        <taxon>Heliantheae</taxon>
        <taxon>Helianthus</taxon>
    </lineage>
</organism>
<evidence type="ECO:0000259" key="1">
    <source>
        <dbReference type="PROSITE" id="PS50878"/>
    </source>
</evidence>
<reference evidence="2" key="2">
    <citation type="submission" date="2020-06" db="EMBL/GenBank/DDBJ databases">
        <title>Helianthus annuus Genome sequencing and assembly Release 2.</title>
        <authorList>
            <person name="Gouzy J."/>
            <person name="Langlade N."/>
            <person name="Munos S."/>
        </authorList>
    </citation>
    <scope>NUCLEOTIDE SEQUENCE</scope>
    <source>
        <tissue evidence="2">Leaves</tissue>
    </source>
</reference>
<dbReference type="PROSITE" id="PS50878">
    <property type="entry name" value="RT_POL"/>
    <property type="match status" value="1"/>
</dbReference>
<dbReference type="Gene3D" id="3.60.10.10">
    <property type="entry name" value="Endonuclease/exonuclease/phosphatase"/>
    <property type="match status" value="1"/>
</dbReference>
<dbReference type="SUPFAM" id="SSF56672">
    <property type="entry name" value="DNA/RNA polymerases"/>
    <property type="match status" value="1"/>
</dbReference>
<dbReference type="AlphaFoldDB" id="A0A9K3MXP5"/>
<dbReference type="InterPro" id="IPR000477">
    <property type="entry name" value="RT_dom"/>
</dbReference>
<keyword evidence="2" id="KW-0548">Nucleotidyltransferase</keyword>
<comment type="caution">
    <text evidence="2">The sequence shown here is derived from an EMBL/GenBank/DDBJ whole genome shotgun (WGS) entry which is preliminary data.</text>
</comment>
<dbReference type="Pfam" id="PF00078">
    <property type="entry name" value="RVT_1"/>
    <property type="match status" value="1"/>
</dbReference>
<keyword evidence="2" id="KW-0695">RNA-directed DNA polymerase</keyword>
<dbReference type="PANTHER" id="PTHR33116">
    <property type="entry name" value="REVERSE TRANSCRIPTASE ZINC-BINDING DOMAIN-CONTAINING PROTEIN-RELATED-RELATED"/>
    <property type="match status" value="1"/>
</dbReference>
<sequence length="1168" mass="132661">MNFLSINVRGIRGSVKEGWIKNLNLVHKIDFLAIQETKLEDFMGFKIDKLWGNTACCSEFVGSVGQSGGLLCIWDDGIFQASACIKNRNFLYIGGFLKGSNESLNIVNVYAPQSVVAKKALWDEILALSVGVSGKWIILGDFNAVRDPSERKNSKFKAGCANNFNEFINQAGLLEYDMKGKRFTCIREHGKKLSKIDRILVCPEFFNKWPVATLRALPSKFSDHCPLVLTISDKNFGPKPFRVFNSWFDQPGFGVLVESAVSQCGNEGAPDVRLLNKFSALRKAIKIWRDDYCKRVNEESDKAIQDLEEIEKIMEDRELTEEEEWIFAENKKVISDISYKKNLDIKQRSRINWAIDGDENTKFFHALVNNRKAKNFIPGLLCGSNWISKPSRIKKEIMCFFRDQFKEDISTRPEFVCEGFNQLSEDEKNSLTGRFSSEEIKVAVFECGSNKAPGPDGFNMKFIKTFWYLFEKDFKDLLEYFFDYGKINIGCGSSFITLIPKVRDPVELNNYRPINLIGVVSKVISKVLANRLKKVIGSVISDSQSAFLSGNYILDGPLIVTEVLRWGIKFKKKVFLLKIDFEKAYDNVNWNFLLSIMAQMGFPSRWVTWIKGVLESARSSVLVNGSPTFEFGCSKGLRQGDPISPFLFLIVMEALSRMLDKAKDIGAFVGIKLPNNGPNISHLLFADDAIILGDWSKDNMLSIVRILRIFHMCSGLKINFAKSSIFAVGAGTTELSDAAALFGCRVGEIPFVYLGLKVGANMNRISNWKTVYDIFDARLTKWRASCLSIGGRVTLIKSVLESLPIYYFSLYKAPVKVINDLEAKIRRFLWGHNGIAKNLHWVAWQKVTRPKKLGGLGLSNLQKTNVALLAKWGWRFKSGSESLWKKVIEAIHNTRLCWDFIPNRKSMGGVWNNIVNVLPKTKIEGTPLRNFFNSKVGNGEKTTFWLDPWLSNEPLKDKFPEIFKLETDKKCKIADRLIVDGGGSNYVWAWRRPIQCGREVDELVGLCSLLYSFVPSSAQDSWIWSDGSGGNFSTGAVKRLLDCNRISDMIVDDYSCKWLPAKCNIFMWRASLNSIATAEALKIRNISLDEENCKLCSEGLETVEHIFTNCFVANLVWNHLSRWCKIAPLFFFEFKDLLYVHEQGRLFWSQKGYSKGSYQNRLLVHMEG</sequence>
<keyword evidence="3" id="KW-1185">Reference proteome</keyword>
<dbReference type="Proteomes" id="UP000215914">
    <property type="component" value="Unassembled WGS sequence"/>
</dbReference>
<evidence type="ECO:0000313" key="2">
    <source>
        <dbReference type="EMBL" id="KAF5779496.1"/>
    </source>
</evidence>
<dbReference type="PANTHER" id="PTHR33116:SF78">
    <property type="entry name" value="OS12G0587133 PROTEIN"/>
    <property type="match status" value="1"/>
</dbReference>
<dbReference type="GO" id="GO:0003964">
    <property type="term" value="F:RNA-directed DNA polymerase activity"/>
    <property type="evidence" value="ECO:0007669"/>
    <property type="project" value="UniProtKB-KW"/>
</dbReference>
<dbReference type="InterPro" id="IPR026960">
    <property type="entry name" value="RVT-Znf"/>
</dbReference>
<keyword evidence="2" id="KW-0808">Transferase</keyword>
<protein>
    <submittedName>
        <fullName evidence="2">RNA-directed DNA polymerase</fullName>
        <ecNumber evidence="2">2.7.7.49</ecNumber>
    </submittedName>
</protein>
<gene>
    <name evidence="2" type="ORF">HanXRQr2_Chr12g0560151</name>
</gene>
<proteinExistence type="predicted"/>
<dbReference type="CDD" id="cd01650">
    <property type="entry name" value="RT_nLTR_like"/>
    <property type="match status" value="1"/>
</dbReference>
<dbReference type="InterPro" id="IPR043502">
    <property type="entry name" value="DNA/RNA_pol_sf"/>
</dbReference>
<dbReference type="Pfam" id="PF13966">
    <property type="entry name" value="zf-RVT"/>
    <property type="match status" value="1"/>
</dbReference>
<dbReference type="EMBL" id="MNCJ02000327">
    <property type="protein sequence ID" value="KAF5779496.1"/>
    <property type="molecule type" value="Genomic_DNA"/>
</dbReference>
<dbReference type="EC" id="2.7.7.49" evidence="2"/>
<dbReference type="Gramene" id="mRNA:HanXRQr2_Chr12g0560151">
    <property type="protein sequence ID" value="CDS:HanXRQr2_Chr12g0560151.1"/>
    <property type="gene ID" value="HanXRQr2_Chr12g0560151"/>
</dbReference>
<dbReference type="SUPFAM" id="SSF56219">
    <property type="entry name" value="DNase I-like"/>
    <property type="match status" value="1"/>
</dbReference>
<evidence type="ECO:0000313" key="3">
    <source>
        <dbReference type="Proteomes" id="UP000215914"/>
    </source>
</evidence>
<name>A0A9K3MXP5_HELAN</name>
<feature type="domain" description="Reverse transcriptase" evidence="1">
    <location>
        <begin position="480"/>
        <end position="758"/>
    </location>
</feature>
<dbReference type="InterPro" id="IPR036691">
    <property type="entry name" value="Endo/exonu/phosph_ase_sf"/>
</dbReference>
<dbReference type="InterPro" id="IPR005135">
    <property type="entry name" value="Endo/exonuclease/phosphatase"/>
</dbReference>